<feature type="compositionally biased region" description="Basic residues" evidence="5">
    <location>
        <begin position="342"/>
        <end position="355"/>
    </location>
</feature>
<accession>A0A9Q0JYB1</accession>
<feature type="compositionally biased region" description="Basic residues" evidence="5">
    <location>
        <begin position="168"/>
        <end position="186"/>
    </location>
</feature>
<feature type="region of interest" description="Disordered" evidence="5">
    <location>
        <begin position="1"/>
        <end position="73"/>
    </location>
</feature>
<evidence type="ECO:0000256" key="5">
    <source>
        <dbReference type="SAM" id="MobiDB-lite"/>
    </source>
</evidence>
<feature type="domain" description="RING-type" evidence="7">
    <location>
        <begin position="440"/>
        <end position="482"/>
    </location>
</feature>
<dbReference type="Proteomes" id="UP001141806">
    <property type="component" value="Unassembled WGS sequence"/>
</dbReference>
<feature type="region of interest" description="Disordered" evidence="5">
    <location>
        <begin position="91"/>
        <end position="190"/>
    </location>
</feature>
<evidence type="ECO:0000256" key="2">
    <source>
        <dbReference type="ARBA" id="ARBA00022771"/>
    </source>
</evidence>
<keyword evidence="1" id="KW-0479">Metal-binding</keyword>
<dbReference type="InterPro" id="IPR024752">
    <property type="entry name" value="Myb/SANT-like_dom"/>
</dbReference>
<dbReference type="AlphaFoldDB" id="A0A9Q0JYB1"/>
<keyword evidence="3" id="KW-0862">Zinc</keyword>
<dbReference type="OrthoDB" id="365379at2759"/>
<dbReference type="SMART" id="SM00184">
    <property type="entry name" value="RING"/>
    <property type="match status" value="1"/>
</dbReference>
<feature type="compositionally biased region" description="Basic residues" evidence="5">
    <location>
        <begin position="414"/>
        <end position="425"/>
    </location>
</feature>
<dbReference type="Pfam" id="PF13639">
    <property type="entry name" value="zf-RING_2"/>
    <property type="match status" value="1"/>
</dbReference>
<comment type="caution">
    <text evidence="8">The sequence shown here is derived from an EMBL/GenBank/DDBJ whole genome shotgun (WGS) entry which is preliminary data.</text>
</comment>
<dbReference type="Pfam" id="PF00628">
    <property type="entry name" value="PHD"/>
    <property type="match status" value="1"/>
</dbReference>
<dbReference type="Gene3D" id="3.30.40.10">
    <property type="entry name" value="Zinc/RING finger domain, C3HC4 (zinc finger)"/>
    <property type="match status" value="2"/>
</dbReference>
<evidence type="ECO:0000259" key="6">
    <source>
        <dbReference type="PROSITE" id="PS50016"/>
    </source>
</evidence>
<dbReference type="PANTHER" id="PTHR47177">
    <property type="entry name" value="F18C1.6 PROTEIN"/>
    <property type="match status" value="1"/>
</dbReference>
<feature type="compositionally biased region" description="Polar residues" evidence="5">
    <location>
        <begin position="220"/>
        <end position="230"/>
    </location>
</feature>
<feature type="compositionally biased region" description="Acidic residues" evidence="5">
    <location>
        <begin position="109"/>
        <end position="119"/>
    </location>
</feature>
<dbReference type="Pfam" id="PF12776">
    <property type="entry name" value="Myb_DNA-bind_3"/>
    <property type="match status" value="1"/>
</dbReference>
<feature type="compositionally biased region" description="Polar residues" evidence="5">
    <location>
        <begin position="123"/>
        <end position="134"/>
    </location>
</feature>
<evidence type="ECO:0000313" key="9">
    <source>
        <dbReference type="Proteomes" id="UP001141806"/>
    </source>
</evidence>
<protein>
    <submittedName>
        <fullName evidence="8">Uncharacterized protein</fullName>
    </submittedName>
</protein>
<dbReference type="CDD" id="cd16574">
    <property type="entry name" value="RING-HC_Topors"/>
    <property type="match status" value="1"/>
</dbReference>
<reference evidence="8" key="1">
    <citation type="journal article" date="2023" name="Plant J.">
        <title>The genome of the king protea, Protea cynaroides.</title>
        <authorList>
            <person name="Chang J."/>
            <person name="Duong T.A."/>
            <person name="Schoeman C."/>
            <person name="Ma X."/>
            <person name="Roodt D."/>
            <person name="Barker N."/>
            <person name="Li Z."/>
            <person name="Van de Peer Y."/>
            <person name="Mizrachi E."/>
        </authorList>
    </citation>
    <scope>NUCLEOTIDE SEQUENCE</scope>
    <source>
        <tissue evidence="8">Young leaves</tissue>
    </source>
</reference>
<dbReference type="SUPFAM" id="SSF57850">
    <property type="entry name" value="RING/U-box"/>
    <property type="match status" value="1"/>
</dbReference>
<feature type="compositionally biased region" description="Basic residues" evidence="5">
    <location>
        <begin position="295"/>
        <end position="321"/>
    </location>
</feature>
<feature type="compositionally biased region" description="Basic and acidic residues" evidence="5">
    <location>
        <begin position="44"/>
        <end position="54"/>
    </location>
</feature>
<dbReference type="SUPFAM" id="SSF57903">
    <property type="entry name" value="FYVE/PHD zinc finger"/>
    <property type="match status" value="1"/>
</dbReference>
<evidence type="ECO:0000256" key="4">
    <source>
        <dbReference type="PROSITE-ProRule" id="PRU00175"/>
    </source>
</evidence>
<dbReference type="InterPro" id="IPR013083">
    <property type="entry name" value="Znf_RING/FYVE/PHD"/>
</dbReference>
<dbReference type="InterPro" id="IPR017907">
    <property type="entry name" value="Znf_RING_CS"/>
</dbReference>
<dbReference type="InterPro" id="IPR011011">
    <property type="entry name" value="Znf_FYVE_PHD"/>
</dbReference>
<keyword evidence="2 4" id="KW-0863">Zinc-finger</keyword>
<feature type="region of interest" description="Disordered" evidence="5">
    <location>
        <begin position="403"/>
        <end position="428"/>
    </location>
</feature>
<evidence type="ECO:0000313" key="8">
    <source>
        <dbReference type="EMBL" id="KAJ4954693.1"/>
    </source>
</evidence>
<sequence>MAELIQARIETSNQASAGLGQGGLKIAPPQERSKKYNKKQHKANKYEREREQNRASRRRSPIHIKPISPFTLRNPYLDSFSLRVSEMGTGGKLVLRRNRKKGFRSKEEGSDDSDEDYILEQDGGNNTSDSSEYATSFAGEDSDESFDFEAVSAGSQEEEEEVFGFKPRSVRRGQKKPSVKRARKRTRVSDDDVVDYAYDEEEFMANGIDRVDGWGRRAVRSNTNKSSSGCINKRLRNRTRTSVDYDDDDEDVDDDDDEEFTPDGIDIVDEEEDFQVREKGNPRKRFVRKSVSLKGQKRKRKSKSANKPSKKKRRTTKRNSVLRRPVNSDDDFIAENRTVKEKSKKKPGRRKKRSHLYSESEVVSSGSSDCEYTISEEEREVLREAGLFCGNLTTCLRSSSLSKRLHDDGTSNHHQQKKSPGRKGKEKVEDLQIDIGKQVCGICLSEEGKGTVRGTLNCCNHYFCFACILEWSKVESRCPLCKQRFSTISKPASSNLGIDLRSEVIRVAKRDQVYRPTEEEVRGYFDPYENVVCMECQQGGDDNLMLLCDICDSPAHTFCVGLGREVPEGNWYCEGCRAADQGCRAADHGSFNSLVQDPLFNHMPVTSNLSAGLSTREINIESSEGTCQNSVSVQFPSVSPGIGVVPSPRHALGGGGGFQATSQVTGAGASTLSGRRRIRLRVHRLLSSNRMNERAEIASRNDGELELGGETETTQQNALISESVRSCSAVAGYMAGDSISCPVKGEDSFDASVRHLSRQHINDGPSTATISGSAGEKLSAEHVEVNAISGLWQLHQCSSMRTNGTDANISHDTSPDEAHFHTATAAGEQEGAKQQLQPIVRHHLKRLSQHTEVDRGTFKDIARYSTHTVLAACGLDHNRSMAIPVQPPSRCPHVERQSEPINRMENCCSSCFSSFVSDVKLEKQCYYEIWTPTKLPCEKPFLMSRQHYSIAVNGLRPQPSNERMRTNWTPEVDRYFIDLMRDQVQMGNRIDDHLLSKKAWRHMTALFNAKFRFQYEVNVLKNRHKTLRNLYRVIRNLLEQRAFSWDETRQWKTRLQSLNSQASIECEDPVANVMELSQLSGNADITDPQDNNLIKMPSITCSISPCKETINGLPDIITATTSVANEKEHNINSVCCKCRHTQMHDNT</sequence>
<dbReference type="PANTHER" id="PTHR47177:SF3">
    <property type="entry name" value="F18C1.6 PROTEIN"/>
    <property type="match status" value="1"/>
</dbReference>
<organism evidence="8 9">
    <name type="scientific">Protea cynaroides</name>
    <dbReference type="NCBI Taxonomy" id="273540"/>
    <lineage>
        <taxon>Eukaryota</taxon>
        <taxon>Viridiplantae</taxon>
        <taxon>Streptophyta</taxon>
        <taxon>Embryophyta</taxon>
        <taxon>Tracheophyta</taxon>
        <taxon>Spermatophyta</taxon>
        <taxon>Magnoliopsida</taxon>
        <taxon>Proteales</taxon>
        <taxon>Proteaceae</taxon>
        <taxon>Protea</taxon>
    </lineage>
</organism>
<feature type="compositionally biased region" description="Basic residues" evidence="5">
    <location>
        <begin position="94"/>
        <end position="103"/>
    </location>
</feature>
<dbReference type="InterPro" id="IPR001841">
    <property type="entry name" value="Znf_RING"/>
</dbReference>
<dbReference type="SMART" id="SM00249">
    <property type="entry name" value="PHD"/>
    <property type="match status" value="1"/>
</dbReference>
<dbReference type="InterPro" id="IPR058746">
    <property type="entry name" value="Znf_RING-type_Topors"/>
</dbReference>
<proteinExistence type="predicted"/>
<dbReference type="PROSITE" id="PS50016">
    <property type="entry name" value="ZF_PHD_2"/>
    <property type="match status" value="1"/>
</dbReference>
<feature type="region of interest" description="Disordered" evidence="5">
    <location>
        <begin position="219"/>
        <end position="360"/>
    </location>
</feature>
<gene>
    <name evidence="8" type="ORF">NE237_011476</name>
</gene>
<dbReference type="GO" id="GO:0008270">
    <property type="term" value="F:zinc ion binding"/>
    <property type="evidence" value="ECO:0007669"/>
    <property type="project" value="UniProtKB-KW"/>
</dbReference>
<dbReference type="EMBL" id="JAMYWD010000011">
    <property type="protein sequence ID" value="KAJ4954693.1"/>
    <property type="molecule type" value="Genomic_DNA"/>
</dbReference>
<dbReference type="PROSITE" id="PS00518">
    <property type="entry name" value="ZF_RING_1"/>
    <property type="match status" value="1"/>
</dbReference>
<dbReference type="InterPro" id="IPR019787">
    <property type="entry name" value="Znf_PHD-finger"/>
</dbReference>
<evidence type="ECO:0000256" key="1">
    <source>
        <dbReference type="ARBA" id="ARBA00022723"/>
    </source>
</evidence>
<feature type="domain" description="PHD-type" evidence="6">
    <location>
        <begin position="530"/>
        <end position="579"/>
    </location>
</feature>
<name>A0A9Q0JYB1_9MAGN</name>
<feature type="compositionally biased region" description="Acidic residues" evidence="5">
    <location>
        <begin position="244"/>
        <end position="273"/>
    </location>
</feature>
<evidence type="ECO:0000259" key="7">
    <source>
        <dbReference type="PROSITE" id="PS50089"/>
    </source>
</evidence>
<keyword evidence="9" id="KW-1185">Reference proteome</keyword>
<evidence type="ECO:0000256" key="3">
    <source>
        <dbReference type="ARBA" id="ARBA00022833"/>
    </source>
</evidence>
<dbReference type="PROSITE" id="PS50089">
    <property type="entry name" value="ZF_RING_2"/>
    <property type="match status" value="1"/>
</dbReference>
<dbReference type="InterPro" id="IPR001965">
    <property type="entry name" value="Znf_PHD"/>
</dbReference>